<comment type="caution">
    <text evidence="2">The sequence shown here is derived from an EMBL/GenBank/DDBJ whole genome shotgun (WGS) entry which is preliminary data.</text>
</comment>
<dbReference type="RefSeq" id="WP_138085016.1">
    <property type="nucleotide sequence ID" value="NZ_VAUV01000003.1"/>
</dbReference>
<dbReference type="OrthoDB" id="195694at2"/>
<evidence type="ECO:0000313" key="3">
    <source>
        <dbReference type="Proteomes" id="UP000306196"/>
    </source>
</evidence>
<evidence type="ECO:0000313" key="2">
    <source>
        <dbReference type="EMBL" id="TLD72013.1"/>
    </source>
</evidence>
<evidence type="ECO:0000256" key="1">
    <source>
        <dbReference type="SAM" id="Phobius"/>
    </source>
</evidence>
<protein>
    <submittedName>
        <fullName evidence="2">Zinc ribbon domain-containing protein</fullName>
    </submittedName>
</protein>
<gene>
    <name evidence="2" type="ORF">FEM03_04620</name>
</gene>
<feature type="transmembrane region" description="Helical" evidence="1">
    <location>
        <begin position="6"/>
        <end position="30"/>
    </location>
</feature>
<name>A0A5R8KI64_9BACT</name>
<dbReference type="AlphaFoldDB" id="A0A5R8KI64"/>
<accession>A0A5R8KI64</accession>
<keyword evidence="1" id="KW-0472">Membrane</keyword>
<dbReference type="EMBL" id="VAUV01000003">
    <property type="protein sequence ID" value="TLD72013.1"/>
    <property type="molecule type" value="Genomic_DNA"/>
</dbReference>
<keyword evidence="3" id="KW-1185">Reference proteome</keyword>
<proteinExistence type="predicted"/>
<keyword evidence="1" id="KW-0812">Transmembrane</keyword>
<organism evidence="2 3">
    <name type="scientific">Phragmitibacter flavus</name>
    <dbReference type="NCBI Taxonomy" id="2576071"/>
    <lineage>
        <taxon>Bacteria</taxon>
        <taxon>Pseudomonadati</taxon>
        <taxon>Verrucomicrobiota</taxon>
        <taxon>Verrucomicrobiia</taxon>
        <taxon>Verrucomicrobiales</taxon>
        <taxon>Verrucomicrobiaceae</taxon>
        <taxon>Phragmitibacter</taxon>
    </lineage>
</organism>
<sequence>MIQVSLSTLLLIGMAVGIALLGIVWIAAVVRQRRFEKRAREDLVSCRICGNIYENLQKQNLTACPKCGSLNEALKPKPI</sequence>
<reference evidence="2 3" key="1">
    <citation type="submission" date="2019-05" db="EMBL/GenBank/DDBJ databases">
        <title>Verrucobacter flavum gen. nov., sp. nov. a new member of the family Verrucomicrobiaceae.</title>
        <authorList>
            <person name="Szuroczki S."/>
            <person name="Abbaszade G."/>
            <person name="Szabo A."/>
            <person name="Felfoldi T."/>
            <person name="Schumann P."/>
            <person name="Boka K."/>
            <person name="Keki Z."/>
            <person name="Toumi M."/>
            <person name="Toth E."/>
        </authorList>
    </citation>
    <scope>NUCLEOTIDE SEQUENCE [LARGE SCALE GENOMIC DNA]</scope>
    <source>
        <strain evidence="2 3">MG-N-17</strain>
    </source>
</reference>
<dbReference type="Proteomes" id="UP000306196">
    <property type="component" value="Unassembled WGS sequence"/>
</dbReference>
<keyword evidence="1" id="KW-1133">Transmembrane helix</keyword>